<evidence type="ECO:0000313" key="10">
    <source>
        <dbReference type="RefSeq" id="XP_013395711.1"/>
    </source>
</evidence>
<dbReference type="PANTHER" id="PTHR44942">
    <property type="entry name" value="METHYLTRANSF_11 DOMAIN-CONTAINING PROTEIN"/>
    <property type="match status" value="1"/>
</dbReference>
<dbReference type="OrthoDB" id="506498at2759"/>
<dbReference type="InterPro" id="IPR013216">
    <property type="entry name" value="Methyltransf_11"/>
</dbReference>
<evidence type="ECO:0000313" key="7">
    <source>
        <dbReference type="RefSeq" id="XP_013395708.1"/>
    </source>
</evidence>
<gene>
    <name evidence="6 7 8 9 10" type="primary">LOC106162829</name>
</gene>
<dbReference type="PANTHER" id="PTHR44942:SF4">
    <property type="entry name" value="METHYLTRANSFERASE TYPE 11 DOMAIN-CONTAINING PROTEIN"/>
    <property type="match status" value="1"/>
</dbReference>
<dbReference type="Proteomes" id="UP000085678">
    <property type="component" value="Unplaced"/>
</dbReference>
<dbReference type="OMA" id="KEWQECV"/>
<feature type="domain" description="Methyltransferase type 11" evidence="4">
    <location>
        <begin position="46"/>
        <end position="137"/>
    </location>
</feature>
<sequence>MAYRRFEGVDQTAKYARYRPMWPSHVAERVLSYLEEKLPAPHDRAVDVGCGSGQFTQLLAPHFNHVTGIDVSDNQIHEARKMNPYENIQFKTSPAENLPVDSQSVDIVTGANAAHWFDLDRFFAEADRVLKPNGCIALVAFTIHDITVDANSNGALLTQLVRDFKNTLFDANCWAKRNSGQWETLKDVYVPFADILRDNSLTLEYETTLADFLGYLSTWSGYVTYEEKYPSGTLLKTLENNMLKALDTTSPETKVHIKRPLYMLLARKPGP</sequence>
<evidence type="ECO:0000313" key="6">
    <source>
        <dbReference type="RefSeq" id="XP_013395707.1"/>
    </source>
</evidence>
<evidence type="ECO:0000259" key="4">
    <source>
        <dbReference type="Pfam" id="PF08241"/>
    </source>
</evidence>
<reference evidence="6 7" key="1">
    <citation type="submission" date="2025-04" db="UniProtKB">
        <authorList>
            <consortium name="RefSeq"/>
        </authorList>
    </citation>
    <scope>IDENTIFICATION</scope>
    <source>
        <tissue evidence="6 7">Gonads</tissue>
    </source>
</reference>
<dbReference type="KEGG" id="lak:106162829"/>
<dbReference type="CDD" id="cd02440">
    <property type="entry name" value="AdoMet_MTases"/>
    <property type="match status" value="1"/>
</dbReference>
<dbReference type="RefSeq" id="XP_013395710.1">
    <property type="nucleotide sequence ID" value="XM_013540256.2"/>
</dbReference>
<dbReference type="GO" id="GO:0032259">
    <property type="term" value="P:methylation"/>
    <property type="evidence" value="ECO:0007669"/>
    <property type="project" value="UniProtKB-KW"/>
</dbReference>
<evidence type="ECO:0000256" key="1">
    <source>
        <dbReference type="ARBA" id="ARBA00008361"/>
    </source>
</evidence>
<dbReference type="Pfam" id="PF08241">
    <property type="entry name" value="Methyltransf_11"/>
    <property type="match status" value="1"/>
</dbReference>
<comment type="similarity">
    <text evidence="1">Belongs to the methyltransferase superfamily.</text>
</comment>
<dbReference type="InterPro" id="IPR051052">
    <property type="entry name" value="Diverse_substrate_MTase"/>
</dbReference>
<dbReference type="Gene3D" id="3.40.50.150">
    <property type="entry name" value="Vaccinia Virus protein VP39"/>
    <property type="match status" value="1"/>
</dbReference>
<dbReference type="InterPro" id="IPR029063">
    <property type="entry name" value="SAM-dependent_MTases_sf"/>
</dbReference>
<dbReference type="RefSeq" id="XP_013395709.1">
    <property type="nucleotide sequence ID" value="XM_013540255.2"/>
</dbReference>
<protein>
    <submittedName>
        <fullName evidence="6 7">Methyltransferase DDB_G0268948</fullName>
    </submittedName>
</protein>
<organism evidence="5 10">
    <name type="scientific">Lingula anatina</name>
    <name type="common">Brachiopod</name>
    <name type="synonym">Lingula unguis</name>
    <dbReference type="NCBI Taxonomy" id="7574"/>
    <lineage>
        <taxon>Eukaryota</taxon>
        <taxon>Metazoa</taxon>
        <taxon>Spiralia</taxon>
        <taxon>Lophotrochozoa</taxon>
        <taxon>Brachiopoda</taxon>
        <taxon>Linguliformea</taxon>
        <taxon>Lingulata</taxon>
        <taxon>Lingulida</taxon>
        <taxon>Linguloidea</taxon>
        <taxon>Lingulidae</taxon>
        <taxon>Lingula</taxon>
    </lineage>
</organism>
<keyword evidence="5" id="KW-1185">Reference proteome</keyword>
<evidence type="ECO:0000313" key="9">
    <source>
        <dbReference type="RefSeq" id="XP_013395710.1"/>
    </source>
</evidence>
<evidence type="ECO:0000313" key="5">
    <source>
        <dbReference type="Proteomes" id="UP000085678"/>
    </source>
</evidence>
<evidence type="ECO:0000256" key="3">
    <source>
        <dbReference type="ARBA" id="ARBA00022679"/>
    </source>
</evidence>
<keyword evidence="2 6" id="KW-0489">Methyltransferase</keyword>
<dbReference type="AlphaFoldDB" id="A0A1S3ICX4"/>
<dbReference type="GeneID" id="106162829"/>
<accession>A0A1S3ICX4</accession>
<proteinExistence type="inferred from homology"/>
<name>A0A1S3ICX4_LINAN</name>
<keyword evidence="3" id="KW-0808">Transferase</keyword>
<dbReference type="RefSeq" id="XP_013395711.1">
    <property type="nucleotide sequence ID" value="XM_013540257.2"/>
</dbReference>
<evidence type="ECO:0000313" key="8">
    <source>
        <dbReference type="RefSeq" id="XP_013395709.1"/>
    </source>
</evidence>
<dbReference type="RefSeq" id="XP_013395707.1">
    <property type="nucleotide sequence ID" value="XM_013540253.2"/>
</dbReference>
<dbReference type="RefSeq" id="XP_013395708.1">
    <property type="nucleotide sequence ID" value="XM_013540254.2"/>
</dbReference>
<dbReference type="GO" id="GO:0008757">
    <property type="term" value="F:S-adenosylmethionine-dependent methyltransferase activity"/>
    <property type="evidence" value="ECO:0007669"/>
    <property type="project" value="InterPro"/>
</dbReference>
<evidence type="ECO:0000256" key="2">
    <source>
        <dbReference type="ARBA" id="ARBA00022603"/>
    </source>
</evidence>
<dbReference type="SUPFAM" id="SSF53335">
    <property type="entry name" value="S-adenosyl-L-methionine-dependent methyltransferases"/>
    <property type="match status" value="1"/>
</dbReference>